<reference evidence="2" key="4">
    <citation type="submission" date="2025-09" db="UniProtKB">
        <authorList>
            <consortium name="Ensembl"/>
        </authorList>
    </citation>
    <scope>IDENTIFICATION</scope>
</reference>
<keyword evidence="3" id="KW-1185">Reference proteome</keyword>
<keyword evidence="1" id="KW-0812">Transmembrane</keyword>
<evidence type="ECO:0000313" key="3">
    <source>
        <dbReference type="Proteomes" id="UP000018467"/>
    </source>
</evidence>
<protein>
    <submittedName>
        <fullName evidence="2">Uncharacterized protein</fullName>
    </submittedName>
</protein>
<name>A0A3B1IJJ2_ASTMX</name>
<keyword evidence="1" id="KW-1133">Transmembrane helix</keyword>
<organism evidence="2 3">
    <name type="scientific">Astyanax mexicanus</name>
    <name type="common">Blind cave fish</name>
    <name type="synonym">Astyanax fasciatus mexicanus</name>
    <dbReference type="NCBI Taxonomy" id="7994"/>
    <lineage>
        <taxon>Eukaryota</taxon>
        <taxon>Metazoa</taxon>
        <taxon>Chordata</taxon>
        <taxon>Craniata</taxon>
        <taxon>Vertebrata</taxon>
        <taxon>Euteleostomi</taxon>
        <taxon>Actinopterygii</taxon>
        <taxon>Neopterygii</taxon>
        <taxon>Teleostei</taxon>
        <taxon>Ostariophysi</taxon>
        <taxon>Characiformes</taxon>
        <taxon>Characoidei</taxon>
        <taxon>Acestrorhamphidae</taxon>
        <taxon>Acestrorhamphinae</taxon>
        <taxon>Astyanax</taxon>
    </lineage>
</organism>
<evidence type="ECO:0000256" key="1">
    <source>
        <dbReference type="SAM" id="Phobius"/>
    </source>
</evidence>
<dbReference type="Pfam" id="PF15125">
    <property type="entry name" value="TMEM238"/>
    <property type="match status" value="1"/>
</dbReference>
<dbReference type="STRING" id="7994.ENSAMXP00000030123"/>
<proteinExistence type="predicted"/>
<sequence>MKCSEFVGRCVGFFILAIVFDVVGLIIFLLGVFAPLSFWDLFVISGPIIIFLSLAFWIFWYLGNITVQTHHPHLWYRWGHCRDRNNQRVCFMLGT</sequence>
<dbReference type="Ensembl" id="ENSAMXT00000045694.1">
    <property type="protein sequence ID" value="ENSAMXP00000030123.1"/>
    <property type="gene ID" value="ENSAMXG00000038053.1"/>
</dbReference>
<dbReference type="Proteomes" id="UP000018467">
    <property type="component" value="Unassembled WGS sequence"/>
</dbReference>
<reference evidence="3" key="2">
    <citation type="journal article" date="2014" name="Nat. Commun.">
        <title>The cavefish genome reveals candidate genes for eye loss.</title>
        <authorList>
            <person name="McGaugh S.E."/>
            <person name="Gross J.B."/>
            <person name="Aken B."/>
            <person name="Blin M."/>
            <person name="Borowsky R."/>
            <person name="Chalopin D."/>
            <person name="Hinaux H."/>
            <person name="Jeffery W.R."/>
            <person name="Keene A."/>
            <person name="Ma L."/>
            <person name="Minx P."/>
            <person name="Murphy D."/>
            <person name="O'Quin K.E."/>
            <person name="Retaux S."/>
            <person name="Rohner N."/>
            <person name="Searle S.M."/>
            <person name="Stahl B.A."/>
            <person name="Tabin C."/>
            <person name="Volff J.N."/>
            <person name="Yoshizawa M."/>
            <person name="Warren W.C."/>
        </authorList>
    </citation>
    <scope>NUCLEOTIDE SEQUENCE [LARGE SCALE GENOMIC DNA]</scope>
    <source>
        <strain evidence="3">female</strain>
    </source>
</reference>
<evidence type="ECO:0000313" key="2">
    <source>
        <dbReference type="Ensembl" id="ENSAMXP00000030123.1"/>
    </source>
</evidence>
<dbReference type="GeneTree" id="ENSGT00940000177272"/>
<dbReference type="InParanoid" id="A0A3B1IJJ2"/>
<reference evidence="3" key="1">
    <citation type="submission" date="2013-03" db="EMBL/GenBank/DDBJ databases">
        <authorList>
            <person name="Jeffery W."/>
            <person name="Warren W."/>
            <person name="Wilson R.K."/>
        </authorList>
    </citation>
    <scope>NUCLEOTIDE SEQUENCE</scope>
    <source>
        <strain evidence="3">female</strain>
    </source>
</reference>
<feature type="transmembrane region" description="Helical" evidence="1">
    <location>
        <begin position="12"/>
        <end position="36"/>
    </location>
</feature>
<dbReference type="PANTHER" id="PTHR28613">
    <property type="entry name" value="SI:CH211-232M10.4-RELATED"/>
    <property type="match status" value="1"/>
</dbReference>
<dbReference type="InterPro" id="IPR029365">
    <property type="entry name" value="TMEM238"/>
</dbReference>
<accession>A0A3B1IJJ2</accession>
<reference evidence="2" key="3">
    <citation type="submission" date="2025-08" db="UniProtKB">
        <authorList>
            <consortium name="Ensembl"/>
        </authorList>
    </citation>
    <scope>IDENTIFICATION</scope>
</reference>
<dbReference type="AlphaFoldDB" id="A0A3B1IJJ2"/>
<keyword evidence="1" id="KW-0472">Membrane</keyword>
<feature type="transmembrane region" description="Helical" evidence="1">
    <location>
        <begin position="42"/>
        <end position="62"/>
    </location>
</feature>
<dbReference type="PANTHER" id="PTHR28613:SF2">
    <property type="entry name" value="TRANSMEMBRANE PROTEIN 238-LIKE"/>
    <property type="match status" value="1"/>
</dbReference>
<dbReference type="Bgee" id="ENSAMXG00000038053">
    <property type="expression patterns" value="Expressed in pharyngeal gill and 9 other cell types or tissues"/>
</dbReference>